<dbReference type="InterPro" id="IPR001667">
    <property type="entry name" value="DDH_dom"/>
</dbReference>
<dbReference type="Pfam" id="PF02272">
    <property type="entry name" value="DHHA1"/>
    <property type="match status" value="1"/>
</dbReference>
<evidence type="ECO:0000256" key="1">
    <source>
        <dbReference type="ARBA" id="ARBA00005915"/>
    </source>
</evidence>
<dbReference type="InterPro" id="IPR041122">
    <property type="entry name" value="RecJ_OB"/>
</dbReference>
<dbReference type="PANTHER" id="PTHR30255:SF2">
    <property type="entry name" value="SINGLE-STRANDED-DNA-SPECIFIC EXONUCLEASE RECJ"/>
    <property type="match status" value="1"/>
</dbReference>
<reference evidence="9" key="1">
    <citation type="submission" date="2016-08" db="EMBL/GenBank/DDBJ databases">
        <title>Complete genome of Cloacibacillus porcorum.</title>
        <authorList>
            <person name="Looft T."/>
            <person name="Bayles D.O."/>
            <person name="Alt D.P."/>
        </authorList>
    </citation>
    <scope>NUCLEOTIDE SEQUENCE [LARGE SCALE GENOMIC DNA]</scope>
    <source>
        <strain evidence="9">CL-84</strain>
    </source>
</reference>
<dbReference type="Pfam" id="PF01368">
    <property type="entry name" value="DHH"/>
    <property type="match status" value="1"/>
</dbReference>
<dbReference type="AlphaFoldDB" id="A0A1B2I3Y4"/>
<comment type="similarity">
    <text evidence="1">Belongs to the RecJ family.</text>
</comment>
<dbReference type="STRING" id="1197717.BED41_05890"/>
<evidence type="ECO:0000259" key="6">
    <source>
        <dbReference type="Pfam" id="PF01368"/>
    </source>
</evidence>
<dbReference type="InterPro" id="IPR003156">
    <property type="entry name" value="DHHA1_dom"/>
</dbReference>
<dbReference type="Pfam" id="PF17768">
    <property type="entry name" value="RecJ_OB"/>
    <property type="match status" value="1"/>
</dbReference>
<name>A0A1B2I3Y4_9BACT</name>
<dbReference type="Gene3D" id="3.10.310.30">
    <property type="match status" value="1"/>
</dbReference>
<protein>
    <recommendedName>
        <fullName evidence="2">Single-stranded-DNA-specific exonuclease RecJ</fullName>
    </recommendedName>
</protein>
<accession>A0A1B2I3Y4</accession>
<evidence type="ECO:0000256" key="5">
    <source>
        <dbReference type="ARBA" id="ARBA00022839"/>
    </source>
</evidence>
<dbReference type="Proteomes" id="UP000093044">
    <property type="component" value="Chromosome"/>
</dbReference>
<feature type="domain" description="DHHA1" evidence="7">
    <location>
        <begin position="313"/>
        <end position="402"/>
    </location>
</feature>
<evidence type="ECO:0000259" key="7">
    <source>
        <dbReference type="Pfam" id="PF02272"/>
    </source>
</evidence>
<dbReference type="GO" id="GO:0004527">
    <property type="term" value="F:exonuclease activity"/>
    <property type="evidence" value="ECO:0007669"/>
    <property type="project" value="UniProtKB-KW"/>
</dbReference>
<keyword evidence="4" id="KW-0378">Hydrolase</keyword>
<sequence>MEMRGLTADVMPREVENWLSPHLPRLLEKLDLGAENNRAAELVRGLTPTSNVVVYGDYDVDGISATAIAMELALVRGAHVRYFIPHRFNQGYGLHKEVATTIAKRGCDLVIVVDCGSQDVEAVDTLKKSGIPVIIFDHHLVEGTPACCDTMINPQISGDAAAKKLCATGVIWCWAWQNELLTERQLMRMLDVVALATIADCVSLASSLNRALVREGLKSIRTHTRPGLNILMEQLGIAPSSIDTEDLAMKIIPCLNAAGRLYLADLAVDILFPSKNLASNVGRLIALNRKRRELSSKILEQVDSAEKGEYKYVLTNSDWSVGVLSSVASRICSERNSPVALVAAVGDIMRGTLRMPAGGDAVGVLKKLAPLLNTWGGHRLAAGFSVKSENWDKLRGMMETMLSEVKVVGEKEDLLYWNPLNMDMNTWSEAVALGPFGMENPAPMLYAPYGGQMRVVPLGKTGKHVKVELGSASLLAFGAADMFDSRGDIDGWVYKPRLDTWRNVTSLQFILEKMVVQEQ</sequence>
<dbReference type="InterPro" id="IPR051673">
    <property type="entry name" value="SSDNA_exonuclease_RecJ"/>
</dbReference>
<dbReference type="PANTHER" id="PTHR30255">
    <property type="entry name" value="SINGLE-STRANDED-DNA-SPECIFIC EXONUCLEASE RECJ"/>
    <property type="match status" value="1"/>
</dbReference>
<keyword evidence="10" id="KW-1185">Reference proteome</keyword>
<organism evidence="9 10">
    <name type="scientific">Cloacibacillus porcorum</name>
    <dbReference type="NCBI Taxonomy" id="1197717"/>
    <lineage>
        <taxon>Bacteria</taxon>
        <taxon>Thermotogati</taxon>
        <taxon>Synergistota</taxon>
        <taxon>Synergistia</taxon>
        <taxon>Synergistales</taxon>
        <taxon>Synergistaceae</taxon>
        <taxon>Cloacibacillus</taxon>
    </lineage>
</organism>
<dbReference type="EMBL" id="CP016757">
    <property type="protein sequence ID" value="ANZ44662.1"/>
    <property type="molecule type" value="Genomic_DNA"/>
</dbReference>
<dbReference type="Gene3D" id="3.90.1640.30">
    <property type="match status" value="1"/>
</dbReference>
<gene>
    <name evidence="9" type="ORF">BED41_05890</name>
</gene>
<evidence type="ECO:0000259" key="8">
    <source>
        <dbReference type="Pfam" id="PF17768"/>
    </source>
</evidence>
<feature type="domain" description="DDH" evidence="6">
    <location>
        <begin position="51"/>
        <end position="197"/>
    </location>
</feature>
<evidence type="ECO:0000313" key="9">
    <source>
        <dbReference type="EMBL" id="ANZ44662.1"/>
    </source>
</evidence>
<feature type="domain" description="RecJ OB" evidence="8">
    <location>
        <begin position="421"/>
        <end position="512"/>
    </location>
</feature>
<dbReference type="InterPro" id="IPR038763">
    <property type="entry name" value="DHH_sf"/>
</dbReference>
<dbReference type="GO" id="GO:0003676">
    <property type="term" value="F:nucleic acid binding"/>
    <property type="evidence" value="ECO:0007669"/>
    <property type="project" value="InterPro"/>
</dbReference>
<keyword evidence="5" id="KW-0269">Exonuclease</keyword>
<evidence type="ECO:0000256" key="3">
    <source>
        <dbReference type="ARBA" id="ARBA00022722"/>
    </source>
</evidence>
<evidence type="ECO:0000313" key="10">
    <source>
        <dbReference type="Proteomes" id="UP000093044"/>
    </source>
</evidence>
<dbReference type="SUPFAM" id="SSF64182">
    <property type="entry name" value="DHH phosphoesterases"/>
    <property type="match status" value="1"/>
</dbReference>
<proteinExistence type="inferred from homology"/>
<evidence type="ECO:0000256" key="4">
    <source>
        <dbReference type="ARBA" id="ARBA00022801"/>
    </source>
</evidence>
<evidence type="ECO:0000256" key="2">
    <source>
        <dbReference type="ARBA" id="ARBA00019841"/>
    </source>
</evidence>
<keyword evidence="3" id="KW-0540">Nuclease</keyword>
<dbReference type="KEGG" id="cpor:BED41_05890"/>